<feature type="compositionally biased region" description="Polar residues" evidence="4">
    <location>
        <begin position="354"/>
        <end position="363"/>
    </location>
</feature>
<dbReference type="EMBL" id="LNZH02000191">
    <property type="protein sequence ID" value="OCB87477.1"/>
    <property type="molecule type" value="Genomic_DNA"/>
</dbReference>
<dbReference type="PANTHER" id="PTHR15706">
    <property type="entry name" value="SH3 MULTIPLE DOMAIN"/>
    <property type="match status" value="1"/>
</dbReference>
<dbReference type="SMART" id="SM00326">
    <property type="entry name" value="SH3"/>
    <property type="match status" value="1"/>
</dbReference>
<dbReference type="InterPro" id="IPR001683">
    <property type="entry name" value="PX_dom"/>
</dbReference>
<dbReference type="SUPFAM" id="SSF64268">
    <property type="entry name" value="PX domain"/>
    <property type="match status" value="1"/>
</dbReference>
<dbReference type="InterPro" id="IPR036871">
    <property type="entry name" value="PX_dom_sf"/>
</dbReference>
<reference evidence="7" key="1">
    <citation type="submission" date="2016-06" db="EMBL/GenBank/DDBJ databases">
        <title>Draft Genome sequence of the fungus Inonotus baumii.</title>
        <authorList>
            <person name="Zhu H."/>
            <person name="Lin W."/>
        </authorList>
    </citation>
    <scope>NUCLEOTIDE SEQUENCE</scope>
    <source>
        <strain evidence="7">821</strain>
    </source>
</reference>
<evidence type="ECO:0000256" key="1">
    <source>
        <dbReference type="ARBA" id="ARBA00022443"/>
    </source>
</evidence>
<feature type="domain" description="SH3" evidence="5">
    <location>
        <begin position="25"/>
        <end position="87"/>
    </location>
</feature>
<dbReference type="GO" id="GO:0005737">
    <property type="term" value="C:cytoplasm"/>
    <property type="evidence" value="ECO:0007669"/>
    <property type="project" value="TreeGrafter"/>
</dbReference>
<evidence type="ECO:0000256" key="4">
    <source>
        <dbReference type="SAM" id="MobiDB-lite"/>
    </source>
</evidence>
<feature type="domain" description="PX" evidence="6">
    <location>
        <begin position="175"/>
        <end position="316"/>
    </location>
</feature>
<dbReference type="OrthoDB" id="548867at2759"/>
<keyword evidence="8" id="KW-1185">Reference proteome</keyword>
<dbReference type="Pfam" id="PF00787">
    <property type="entry name" value="PX"/>
    <property type="match status" value="1"/>
</dbReference>
<dbReference type="Gene3D" id="3.30.1520.10">
    <property type="entry name" value="Phox-like domain"/>
    <property type="match status" value="1"/>
</dbReference>
<dbReference type="CDD" id="cd11879">
    <property type="entry name" value="SH3_Bem1p_2"/>
    <property type="match status" value="1"/>
</dbReference>
<accession>A0A9Q5HWU9</accession>
<feature type="compositionally biased region" description="Basic and acidic residues" evidence="4">
    <location>
        <begin position="447"/>
        <end position="456"/>
    </location>
</feature>
<feature type="region of interest" description="Disordered" evidence="4">
    <location>
        <begin position="1"/>
        <end position="23"/>
    </location>
</feature>
<feature type="region of interest" description="Disordered" evidence="4">
    <location>
        <begin position="139"/>
        <end position="176"/>
    </location>
</feature>
<dbReference type="InterPro" id="IPR001452">
    <property type="entry name" value="SH3_domain"/>
</dbReference>
<keyword evidence="1 3" id="KW-0728">SH3 domain</keyword>
<dbReference type="InterPro" id="IPR036028">
    <property type="entry name" value="SH3-like_dom_sf"/>
</dbReference>
<dbReference type="CDD" id="cd06890">
    <property type="entry name" value="PX_Bem1p"/>
    <property type="match status" value="1"/>
</dbReference>
<name>A0A9Q5HWU9_SANBA</name>
<dbReference type="GO" id="GO:0035091">
    <property type="term" value="F:phosphatidylinositol binding"/>
    <property type="evidence" value="ECO:0007669"/>
    <property type="project" value="InterPro"/>
</dbReference>
<dbReference type="PANTHER" id="PTHR15706:SF2">
    <property type="entry name" value="SH3 AND PX DOMAIN-CONTAINING PROTEIN 2A"/>
    <property type="match status" value="1"/>
</dbReference>
<evidence type="ECO:0000313" key="7">
    <source>
        <dbReference type="EMBL" id="OCB87477.1"/>
    </source>
</evidence>
<evidence type="ECO:0000259" key="5">
    <source>
        <dbReference type="PROSITE" id="PS50002"/>
    </source>
</evidence>
<gene>
    <name evidence="7" type="ORF">A7U60_g5382</name>
</gene>
<evidence type="ECO:0000259" key="6">
    <source>
        <dbReference type="PROSITE" id="PS50195"/>
    </source>
</evidence>
<dbReference type="InterPro" id="IPR051228">
    <property type="entry name" value="NADPH_Oxidase/PX-Domain"/>
</dbReference>
<evidence type="ECO:0000256" key="3">
    <source>
        <dbReference type="PROSITE-ProRule" id="PRU00192"/>
    </source>
</evidence>
<dbReference type="SMART" id="SM00312">
    <property type="entry name" value="PX"/>
    <property type="match status" value="1"/>
</dbReference>
<dbReference type="InterPro" id="IPR035550">
    <property type="entry name" value="Bem1/Scd2_PX"/>
</dbReference>
<evidence type="ECO:0000256" key="2">
    <source>
        <dbReference type="ARBA" id="ARBA00022737"/>
    </source>
</evidence>
<feature type="compositionally biased region" description="Polar residues" evidence="4">
    <location>
        <begin position="147"/>
        <end position="159"/>
    </location>
</feature>
<dbReference type="Gene3D" id="3.10.20.90">
    <property type="entry name" value="Phosphatidylinositol 3-kinase Catalytic Subunit, Chain A, domain 1"/>
    <property type="match status" value="1"/>
</dbReference>
<dbReference type="InterPro" id="IPR035549">
    <property type="entry name" value="Bem1/Scd2_SH3_2"/>
</dbReference>
<dbReference type="PROSITE" id="PS50195">
    <property type="entry name" value="PX"/>
    <property type="match status" value="1"/>
</dbReference>
<proteinExistence type="predicted"/>
<comment type="caution">
    <text evidence="7">The sequence shown here is derived from an EMBL/GenBank/DDBJ whole genome shotgun (WGS) entry which is preliminary data.</text>
</comment>
<feature type="compositionally biased region" description="Polar residues" evidence="4">
    <location>
        <begin position="409"/>
        <end position="431"/>
    </location>
</feature>
<feature type="region of interest" description="Disordered" evidence="4">
    <location>
        <begin position="354"/>
        <end position="492"/>
    </location>
</feature>
<organism evidence="7 8">
    <name type="scientific">Sanghuangporus baumii</name>
    <name type="common">Phellinus baumii</name>
    <dbReference type="NCBI Taxonomy" id="108892"/>
    <lineage>
        <taxon>Eukaryota</taxon>
        <taxon>Fungi</taxon>
        <taxon>Dikarya</taxon>
        <taxon>Basidiomycota</taxon>
        <taxon>Agaricomycotina</taxon>
        <taxon>Agaricomycetes</taxon>
        <taxon>Hymenochaetales</taxon>
        <taxon>Hymenochaetaceae</taxon>
        <taxon>Sanghuangporus</taxon>
    </lineage>
</organism>
<dbReference type="Pfam" id="PF00018">
    <property type="entry name" value="SH3_1"/>
    <property type="match status" value="1"/>
</dbReference>
<dbReference type="PROSITE" id="PS50002">
    <property type="entry name" value="SH3"/>
    <property type="match status" value="1"/>
</dbReference>
<dbReference type="SUPFAM" id="SSF50044">
    <property type="entry name" value="SH3-domain"/>
    <property type="match status" value="1"/>
</dbReference>
<sequence>MSQAAGRVVAKPTGMGSPPGGSNRRRAFYAIVQHDFVAERADELDAKAGDHISVVAQSNYEWFVAKPISRLGRPGLIPVSFVAVHDPTTGRVMPEEEVKLLMERNDIPGVEEWKKSILEYKATSISLGTLDDDISRGAVENSPYMRSPSQEILRTNTIPEQDPEPQRTKTPSPTLPPGIMLSGEVLSWHFEMDEYWFRIHALFQPDGDPGSDYLPPAKQLVLFRVYNDFYDFQVNLLDAFPMEAGRIPPGNGREPKRILPFMPGPCQHVDDKVTQLRKDELDQYLSQLCALWEIGGEHILRHRLVLDFFAPRAGDIEEEVDPAYRILEERAAARPYAPQRGDVEQMSNSFSRLQVQESGNRYSDGSYYDDREYAGSSKNVNGVTGGDRSNAASPTSERSRYRPVDYQETPYSQPQPSYQTNHKYTDSTVSPLSRPRNDYEQAAIANEPRKAEDDSPHSYSSQPLSATPSTNSNKSRARSGSNALNSPPISANNPNTAFIKIKIFDRLTQDLIAIRVSPRVTHEQLMDKVRLRLGDDVQHLAYRNSISNTFVGLNDDQSLKEWLEGTDKHTLYAD</sequence>
<evidence type="ECO:0000313" key="8">
    <source>
        <dbReference type="Proteomes" id="UP000757232"/>
    </source>
</evidence>
<dbReference type="Proteomes" id="UP000757232">
    <property type="component" value="Unassembled WGS sequence"/>
</dbReference>
<dbReference type="Gene3D" id="2.30.30.40">
    <property type="entry name" value="SH3 Domains"/>
    <property type="match status" value="1"/>
</dbReference>
<dbReference type="AlphaFoldDB" id="A0A9Q5HWU9"/>
<dbReference type="SUPFAM" id="SSF54277">
    <property type="entry name" value="CAD &amp; PB1 domains"/>
    <property type="match status" value="1"/>
</dbReference>
<feature type="compositionally biased region" description="Polar residues" evidence="4">
    <location>
        <begin position="457"/>
        <end position="492"/>
    </location>
</feature>
<keyword evidence="2" id="KW-0677">Repeat</keyword>
<protein>
    <submittedName>
        <fullName evidence="7">Uncharacterized protein</fullName>
    </submittedName>
</protein>